<keyword evidence="4" id="KW-1185">Reference proteome</keyword>
<dbReference type="RefSeq" id="WP_236586873.1">
    <property type="nucleotide sequence ID" value="NZ_BAABBK010000011.1"/>
</dbReference>
<sequence>MITIIDRSALQLPGSPTSRFEGADHSADVSMFWVHTPPGKGPDFHWHPYTETWVVLQGEVRIEAGDEQLLAQTGNIVTVPANTNHRFRNVGRAELEMLCIHASPTIIQEFVTPPPSPR</sequence>
<reference evidence="3 4" key="1">
    <citation type="submission" date="2024-02" db="EMBL/GenBank/DDBJ databases">
        <title>Characterization of antibiotic resistant novel bacterial strains and their environmental applications.</title>
        <authorList>
            <person name="Manzoor S."/>
            <person name="Abbas S."/>
            <person name="Arshad M."/>
            <person name="Li W.J."/>
            <person name="Ahmed I."/>
        </authorList>
    </citation>
    <scope>NUCLEOTIDE SEQUENCE [LARGE SCALE GENOMIC DNA]</scope>
    <source>
        <strain evidence="3 4">KACC 15558</strain>
    </source>
</reference>
<dbReference type="SUPFAM" id="SSF51182">
    <property type="entry name" value="RmlC-like cupins"/>
    <property type="match status" value="1"/>
</dbReference>
<dbReference type="Gene3D" id="2.60.120.10">
    <property type="entry name" value="Jelly Rolls"/>
    <property type="match status" value="1"/>
</dbReference>
<dbReference type="CDD" id="cd02208">
    <property type="entry name" value="cupin_RmlC-like"/>
    <property type="match status" value="1"/>
</dbReference>
<dbReference type="InterPro" id="IPR013096">
    <property type="entry name" value="Cupin_2"/>
</dbReference>
<accession>A0ABP9U5R0</accession>
<dbReference type="Proteomes" id="UP001498935">
    <property type="component" value="Unassembled WGS sequence"/>
</dbReference>
<feature type="domain" description="Cupin type-2" evidence="2">
    <location>
        <begin position="33"/>
        <end position="100"/>
    </location>
</feature>
<keyword evidence="1" id="KW-0479">Metal-binding</keyword>
<comment type="caution">
    <text evidence="3">The sequence shown here is derived from an EMBL/GenBank/DDBJ whole genome shotgun (WGS) entry which is preliminary data.</text>
</comment>
<dbReference type="InterPro" id="IPR014710">
    <property type="entry name" value="RmlC-like_jellyroll"/>
</dbReference>
<evidence type="ECO:0000313" key="4">
    <source>
        <dbReference type="Proteomes" id="UP001498935"/>
    </source>
</evidence>
<evidence type="ECO:0000256" key="1">
    <source>
        <dbReference type="ARBA" id="ARBA00022723"/>
    </source>
</evidence>
<proteinExistence type="predicted"/>
<evidence type="ECO:0000259" key="2">
    <source>
        <dbReference type="Pfam" id="PF07883"/>
    </source>
</evidence>
<dbReference type="EMBL" id="BAABNP010000011">
    <property type="protein sequence ID" value="GAA5341573.1"/>
    <property type="molecule type" value="Genomic_DNA"/>
</dbReference>
<evidence type="ECO:0000313" key="3">
    <source>
        <dbReference type="EMBL" id="GAA5341573.1"/>
    </source>
</evidence>
<gene>
    <name evidence="3" type="ORF">KACC15558_26140</name>
</gene>
<dbReference type="InterPro" id="IPR011051">
    <property type="entry name" value="RmlC_Cupin_sf"/>
</dbReference>
<organism evidence="3 4">
    <name type="scientific">Brevibacterium ammoniilyticum</name>
    <dbReference type="NCBI Taxonomy" id="1046555"/>
    <lineage>
        <taxon>Bacteria</taxon>
        <taxon>Bacillati</taxon>
        <taxon>Actinomycetota</taxon>
        <taxon>Actinomycetes</taxon>
        <taxon>Micrococcales</taxon>
        <taxon>Brevibacteriaceae</taxon>
        <taxon>Brevibacterium</taxon>
    </lineage>
</organism>
<dbReference type="PANTHER" id="PTHR35848">
    <property type="entry name" value="OXALATE-BINDING PROTEIN"/>
    <property type="match status" value="1"/>
</dbReference>
<protein>
    <submittedName>
        <fullName evidence="3">Cupin domain-containing protein</fullName>
    </submittedName>
</protein>
<dbReference type="Pfam" id="PF07883">
    <property type="entry name" value="Cupin_2"/>
    <property type="match status" value="1"/>
</dbReference>
<name>A0ABP9U5R0_9MICO</name>
<dbReference type="InterPro" id="IPR051610">
    <property type="entry name" value="GPI/OXD"/>
</dbReference>